<dbReference type="Pfam" id="PF13676">
    <property type="entry name" value="TIR_2"/>
    <property type="match status" value="1"/>
</dbReference>
<organism evidence="12 13">
    <name type="scientific">Lingula anatina</name>
    <name type="common">Brachiopod</name>
    <name type="synonym">Lingula unguis</name>
    <dbReference type="NCBI Taxonomy" id="7574"/>
    <lineage>
        <taxon>Eukaryota</taxon>
        <taxon>Metazoa</taxon>
        <taxon>Spiralia</taxon>
        <taxon>Lophotrochozoa</taxon>
        <taxon>Brachiopoda</taxon>
        <taxon>Linguliformea</taxon>
        <taxon>Lingulata</taxon>
        <taxon>Lingulida</taxon>
        <taxon>Linguloidea</taxon>
        <taxon>Lingulidae</taxon>
        <taxon>Lingula</taxon>
    </lineage>
</organism>
<evidence type="ECO:0000313" key="12">
    <source>
        <dbReference type="Proteomes" id="UP000085678"/>
    </source>
</evidence>
<dbReference type="SUPFAM" id="SSF52058">
    <property type="entry name" value="L domain-like"/>
    <property type="match status" value="1"/>
</dbReference>
<dbReference type="Pfam" id="PF08477">
    <property type="entry name" value="Roc"/>
    <property type="match status" value="1"/>
</dbReference>
<evidence type="ECO:0000256" key="10">
    <source>
        <dbReference type="SAM" id="MobiDB-lite"/>
    </source>
</evidence>
<dbReference type="SUPFAM" id="SSF52047">
    <property type="entry name" value="RNI-like"/>
    <property type="match status" value="1"/>
</dbReference>
<protein>
    <recommendedName>
        <fullName evidence="1">non-specific serine/threonine protein kinase</fullName>
        <ecNumber evidence="1">2.7.11.1</ecNumber>
    </recommendedName>
</protein>
<keyword evidence="5" id="KW-0418">Kinase</keyword>
<dbReference type="PROSITE" id="PS51424">
    <property type="entry name" value="ROC"/>
    <property type="match status" value="1"/>
</dbReference>
<dbReference type="Gene3D" id="3.40.50.10140">
    <property type="entry name" value="Toll/interleukin-1 receptor homology (TIR) domain"/>
    <property type="match status" value="1"/>
</dbReference>
<keyword evidence="6" id="KW-0067">ATP-binding</keyword>
<keyword evidence="2" id="KW-0808">Transferase</keyword>
<dbReference type="InterPro" id="IPR035897">
    <property type="entry name" value="Toll_tir_struct_dom_sf"/>
</dbReference>
<dbReference type="PANTHER" id="PTHR47508">
    <property type="entry name" value="SAM DOMAIN-CONTAINING PROTEIN-RELATED"/>
    <property type="match status" value="1"/>
</dbReference>
<evidence type="ECO:0000256" key="8">
    <source>
        <dbReference type="ARBA" id="ARBA00047899"/>
    </source>
</evidence>
<dbReference type="Gene3D" id="1.20.920.60">
    <property type="match status" value="1"/>
</dbReference>
<dbReference type="InterPro" id="IPR057263">
    <property type="entry name" value="COR-B"/>
</dbReference>
<dbReference type="PANTHER" id="PTHR47508:SF1">
    <property type="entry name" value="NON-SPECIFIC SERINE_THREONINE PROTEIN KINASE"/>
    <property type="match status" value="1"/>
</dbReference>
<dbReference type="STRING" id="7574.A0A1S3JWY2"/>
<feature type="region of interest" description="Disordered" evidence="10">
    <location>
        <begin position="2898"/>
        <end position="3002"/>
    </location>
</feature>
<feature type="domain" description="Roc" evidence="11">
    <location>
        <begin position="1841"/>
        <end position="2014"/>
    </location>
</feature>
<dbReference type="PRINTS" id="PR00449">
    <property type="entry name" value="RASTRNSFRMNG"/>
</dbReference>
<dbReference type="KEGG" id="lak:106176900"/>
<dbReference type="GeneID" id="106176900"/>
<evidence type="ECO:0000256" key="1">
    <source>
        <dbReference type="ARBA" id="ARBA00012513"/>
    </source>
</evidence>
<dbReference type="InterPro" id="IPR032675">
    <property type="entry name" value="LRR_dom_sf"/>
</dbReference>
<proteinExistence type="predicted"/>
<reference evidence="13 14" key="1">
    <citation type="submission" date="2025-04" db="UniProtKB">
        <authorList>
            <consortium name="RefSeq"/>
        </authorList>
    </citation>
    <scope>IDENTIFICATION</scope>
    <source>
        <tissue evidence="13 14">Gonads</tissue>
    </source>
</reference>
<evidence type="ECO:0000256" key="6">
    <source>
        <dbReference type="ARBA" id="ARBA00022840"/>
    </source>
</evidence>
<dbReference type="RefSeq" id="XP_013414940.1">
    <property type="nucleotide sequence ID" value="XM_013559486.1"/>
</dbReference>
<keyword evidence="4" id="KW-0547">Nucleotide-binding</keyword>
<evidence type="ECO:0000256" key="5">
    <source>
        <dbReference type="ARBA" id="ARBA00022777"/>
    </source>
</evidence>
<dbReference type="Pfam" id="PF25497">
    <property type="entry name" value="COR-B"/>
    <property type="match status" value="1"/>
</dbReference>
<evidence type="ECO:0000256" key="4">
    <source>
        <dbReference type="ARBA" id="ARBA00022741"/>
    </source>
</evidence>
<dbReference type="Gene3D" id="3.40.50.300">
    <property type="entry name" value="P-loop containing nucleotide triphosphate hydrolases"/>
    <property type="match status" value="1"/>
</dbReference>
<evidence type="ECO:0000259" key="11">
    <source>
        <dbReference type="PROSITE" id="PS51424"/>
    </source>
</evidence>
<dbReference type="InterPro" id="IPR036388">
    <property type="entry name" value="WH-like_DNA-bd_sf"/>
</dbReference>
<evidence type="ECO:0000313" key="13">
    <source>
        <dbReference type="RefSeq" id="XP_013414940.1"/>
    </source>
</evidence>
<dbReference type="RefSeq" id="XP_013414941.1">
    <property type="nucleotide sequence ID" value="XM_013559487.1"/>
</dbReference>
<keyword evidence="3" id="KW-0677">Repeat</keyword>
<comment type="catalytic activity">
    <reaction evidence="8">
        <text>L-threonyl-[protein] + ATP = O-phospho-L-threonyl-[protein] + ADP + H(+)</text>
        <dbReference type="Rhea" id="RHEA:46608"/>
        <dbReference type="Rhea" id="RHEA-COMP:11060"/>
        <dbReference type="Rhea" id="RHEA-COMP:11605"/>
        <dbReference type="ChEBI" id="CHEBI:15378"/>
        <dbReference type="ChEBI" id="CHEBI:30013"/>
        <dbReference type="ChEBI" id="CHEBI:30616"/>
        <dbReference type="ChEBI" id="CHEBI:61977"/>
        <dbReference type="ChEBI" id="CHEBI:456216"/>
        <dbReference type="EC" id="2.7.11.1"/>
    </reaction>
</comment>
<dbReference type="SUPFAM" id="SSF52200">
    <property type="entry name" value="Toll/Interleukin receptor TIR domain"/>
    <property type="match status" value="1"/>
</dbReference>
<dbReference type="SMART" id="SM00175">
    <property type="entry name" value="RAB"/>
    <property type="match status" value="1"/>
</dbReference>
<feature type="region of interest" description="Disordered" evidence="10">
    <location>
        <begin position="1"/>
        <end position="22"/>
    </location>
</feature>
<keyword evidence="12" id="KW-1185">Reference proteome</keyword>
<evidence type="ECO:0000256" key="2">
    <source>
        <dbReference type="ARBA" id="ARBA00022679"/>
    </source>
</evidence>
<dbReference type="GO" id="GO:0005524">
    <property type="term" value="F:ATP binding"/>
    <property type="evidence" value="ECO:0007669"/>
    <property type="project" value="UniProtKB-KW"/>
</dbReference>
<dbReference type="Gene3D" id="3.30.310.200">
    <property type="match status" value="1"/>
</dbReference>
<evidence type="ECO:0000313" key="14">
    <source>
        <dbReference type="RefSeq" id="XP_013414941.1"/>
    </source>
</evidence>
<dbReference type="InterPro" id="IPR024743">
    <property type="entry name" value="Dynein_HC_stalk"/>
</dbReference>
<feature type="region of interest" description="Disordered" evidence="10">
    <location>
        <begin position="2708"/>
        <end position="2730"/>
    </location>
</feature>
<keyword evidence="7" id="KW-0342">GTP-binding</keyword>
<dbReference type="OrthoDB" id="10252328at2759"/>
<sequence length="3044" mass="343029">MEERQEEANTEVHIPANGGEEGAVEQTTYTESGYTQDGDQVLLSWKALYENLEVKEYYPLKKFAALLKKLSSSLTQAAQLTFDFSGIEQLTDLVFCVMDEELNTLRKGVKAVHCNGCIHLTDVGVFFLAKAFQDLEHVSFDGCPHLTDESLKYLQLFCTGLQHVSVSGTSVGYIPTSIGNACKITVDGCPLYDPAQYDNSTFNECQRESQGHERKLVVFRRQDCDYKFTEFLRTGKFERCDNEQELTQFGNDYLSNFSLSNSNSVSENDVEFLLNVIETKGYSMSSDSVPFTTESAAFVLLIDFNSADDLQLKIMNKIDVIRGHVNHAPIMIVILYEDSPGQTTAGSIEEQISRLNLDLDAQLKQTAESLKQHLAAEHWSKVNEEDFEYQERYKRSLYTAESRTVYTMVSVDVKTLKMQVYGLQSNVIEEGQATSKEEELNEFLTNHWNRAMDKLQSLAKSDISELKSYSKPPVAVIECTRALCILLNQRPKTVEDSSDASKWWPTAKKLISSFSFLRDMHSYELDTVTEEQMAEIEAYINDERFTESKIAVVSNAGVAFHVWVHAVYAYGKIKYATSKESNVSNIIEYGQGAAFLLSRLSALCSNAVGMNFEQSLEFSGPFMDISKAFPNHRICSLDKLVSELKEKPFGANLAAYAQALSRLDRMGKVVFLKDTPEQYVVTDIQWFLNLSAQLYKIEGFKNLGRVKSLSSEESLLSMADLRNVIGELATDEEFSHWMSIMFHDGGMLKIPYCRLHPEDPPFLLALFVQLQPKPYLYLDGASKDRLSEKYFHENYFPHLNSKDYNPDDLRVSLSYRFTNGYSGSLLGRIISDCLLLGDVMYIWSTGVLCRKGAMEILIKRNVHAVMVTNQFDIEARCTCPPGGQKNIVLDYIWATLSTYLLIVDYHISRHPSLHVKITIPCQGKCASEATPHLFSPTEFPKSLQTSHFPVCPNQICGTTCELKLMHNYQPFLPYHDWCESYDPPHSCCWCDHCLSKGGQCPQNHIGSTWRCNCAAIGWKCANCGICRRCVAKLWKMQSSLSPSFMAQHQDEQGQNFQGTLIDFNLLRKKSMASEEHFSIKHPGVLSHDYQTSIYLTVFKPGSMVLQVVEKQSTDVIASVSLEAGEVSTGDKIKLQVTGEQLDEDQQSFQPYLEVLVNDRKTFSGLIPSGCGLKFQATESSSTTDLPVVTLHWPTVPVVTSRHFSPGQLVMFKTSIGSQWAVSEVQQVSDDQLVAADGLTGEISAGQVSPVLTPTGDANIIISETRDMVRDSRQLYKYLDKQKGLPAPFGLFPRVQQQEPQVSALSIHKRWLQLDIQSWTEEGARYCTVNHYHPAVLEQCLNYRLQHPNVLDTGYSIVLLPAYQNGLMKWTQPARHDIHKNDHYAVDIRFGYNKILEIHENLFLIRALKHQKLDRKEFLLLFESHLSQLLFNYDKLYRSRPVIQNKQWLFPEDVLKEESFKPYDLPDPVFREGLDSIVSVYRATGLLLAAINAKTADLFESRKLDNGKPVVNPDVIQLDNSLQNALTKIPDYRTLDIDFESDSVAVTDLQHLQVSSSGLKIPDEQLPFKCGSLITLTLKMTTSDGHALPESFVQLKDSLRTLKLTDNPLEKFPGFLTQFTSLSVLVLANTLIQEVPDDIGNLLNLTKLDLTHTLVSNLPPSFAKLKNLRQLHIKGIKLPFKDPLHCTAFLEHDVQAYSIKDKFDQLSRLVKQYDANNKGVLTGQTLADFRKEAFSVFPRFKPGPGCEGGFPEVLFHCTKLRSLSFCRTAIQFLPDGIERLSHLEELNLDHNPYLESLSPKVGKLPLQKLMLESCPRLSTPPPEIIHRGAAQTIAYMKRLQMGSMKYNKTKLMFVGLGGAGKTSLMRSLMSNDFKSSQIEGEAITDGIDINMWTVKHGDQEPITYSVWDFAGQTLYYNTHQFFLSKRAIYVLVWNTRLGYEHAGLDFWLHSIACHAPKAPVFIVGTHADKIAKADIPSESIEKKFPSIAGFYTVSSLTGQGIDSLLDEIINVTMKQSYIGKQFPIPWIKFETAIMKQRGTKSVLLWQEVQNLAEMQGIHEAEEVTQAVGFLHDLGTLHHFENEFLSDKVVINPQWIVDVMACIVSVHNSVIKDGRLQHSDIGVIWKDYPEDLHQWLLKLTEVFNLTFPLSEEETSIVPCLLPQKQPQIDWPEKMDKDERELKIIYQFDYLPAGLFNRVQVRLSEFSDTSAIWKTGSILQKNGHLALLSQQDNNQVLVKAQGVRPENFLLLVHEIFESLIEESFQGVSYEYLLPCMDCLRSDAKDPTLFSSNVLHRAIDKKALFLQCHNFFHTLSIAEVQANMPPDSDDTFDLNFQDTVRDLNSLQDKLGYDACFLFCKQDLEKTDGCDAAPICDIEARLVKAGFKCWLPKATQTPDAELVATEIQTSKVALIFISCQFVKDSECQRLFQYVNDSLKKPFILLMVDPNRDWLKSDIGMQVAEKVYLNFSRPSLFEESMKELVSKLRLKTKKKKGVSVASDCFISYCWTNSASALKMGQVFRPKEGAIGNGDPREIKEFLEKNGINCWLDVERVGENGLFEDIAEGLKNTKVVVACVSDEYALSANCQMEFRFAHVALRKPIILAVVGTGFQWAATEVGMLSLGYHKFNFQAPSETSHDQLLSAVREQIQATKAEEAVSHVPTSSKTSANPSSAFQELYELAQRKILRQISGYVDDAYPRLFLIDLCDNQSEGQNRPESDTEVAGTDESPKEVLKPTSDKVQYCLRLLCEYEGGWHCEGKPVAIPLVGEYLDMFFPLTSPYLARIMTVIKHSSIDLNCFHGVQGEHLLDMLEKNAGVVDVESMKPVYIYLRQFLINSDLDKTAGGLRRCQQASGKIVWLCPEHQELPRVSVLHYDTSDFPLQTPHSLLHYLKLLSTQHMLKTSSEEAGLKPDKTNSPRSKTQISQSGTSLVGHNPQHQPLSVAEPAQLDPVPNHVPSPVPHPVSNDVSHPAAETEEPANISQIGNNPPDVHTSAQGDTLPHGDAEITEPRNTLNMYRNAKAAKDFEKLRKEVAAVSQFSKGSQACTII</sequence>
<feature type="compositionally biased region" description="Polar residues" evidence="10">
    <location>
        <begin position="2912"/>
        <end position="2935"/>
    </location>
</feature>
<feature type="compositionally biased region" description="Basic and acidic residues" evidence="10">
    <location>
        <begin position="2899"/>
        <end position="2911"/>
    </location>
</feature>
<dbReference type="GO" id="GO:0016301">
    <property type="term" value="F:kinase activity"/>
    <property type="evidence" value="ECO:0007669"/>
    <property type="project" value="UniProtKB-KW"/>
</dbReference>
<dbReference type="Pfam" id="PF12777">
    <property type="entry name" value="MT"/>
    <property type="match status" value="1"/>
</dbReference>
<gene>
    <name evidence="13 14" type="primary">LOC106176900</name>
</gene>
<dbReference type="InterPro" id="IPR032171">
    <property type="entry name" value="COR-A"/>
</dbReference>
<dbReference type="Pfam" id="PF16095">
    <property type="entry name" value="COR-A"/>
    <property type="match status" value="1"/>
</dbReference>
<dbReference type="Gene3D" id="3.30.70.1390">
    <property type="entry name" value="ROC domain from the Parkinson's disease-associated leucine-rich repeat kinase 2"/>
    <property type="match status" value="1"/>
</dbReference>
<dbReference type="Gene3D" id="3.80.10.10">
    <property type="entry name" value="Ribonuclease Inhibitor"/>
    <property type="match status" value="3"/>
</dbReference>
<dbReference type="SUPFAM" id="SSF52540">
    <property type="entry name" value="P-loop containing nucleoside triphosphate hydrolases"/>
    <property type="match status" value="1"/>
</dbReference>
<dbReference type="InterPro" id="IPR020859">
    <property type="entry name" value="ROC"/>
</dbReference>
<comment type="catalytic activity">
    <reaction evidence="9">
        <text>L-seryl-[protein] + ATP = O-phospho-L-seryl-[protein] + ADP + H(+)</text>
        <dbReference type="Rhea" id="RHEA:17989"/>
        <dbReference type="Rhea" id="RHEA-COMP:9863"/>
        <dbReference type="Rhea" id="RHEA-COMP:11604"/>
        <dbReference type="ChEBI" id="CHEBI:15378"/>
        <dbReference type="ChEBI" id="CHEBI:29999"/>
        <dbReference type="ChEBI" id="CHEBI:30616"/>
        <dbReference type="ChEBI" id="CHEBI:83421"/>
        <dbReference type="ChEBI" id="CHEBI:456216"/>
        <dbReference type="EC" id="2.7.11.1"/>
    </reaction>
</comment>
<accession>A0A1S3JWY2</accession>
<name>A0A1S3JWY2_LINAN</name>
<evidence type="ECO:0000256" key="3">
    <source>
        <dbReference type="ARBA" id="ARBA00022737"/>
    </source>
</evidence>
<dbReference type="Proteomes" id="UP000085678">
    <property type="component" value="Unplaced"/>
</dbReference>
<dbReference type="Gene3D" id="1.10.10.10">
    <property type="entry name" value="Winged helix-like DNA-binding domain superfamily/Winged helix DNA-binding domain"/>
    <property type="match status" value="1"/>
</dbReference>
<dbReference type="GO" id="GO:0007165">
    <property type="term" value="P:signal transduction"/>
    <property type="evidence" value="ECO:0007669"/>
    <property type="project" value="InterPro"/>
</dbReference>
<evidence type="ECO:0000256" key="7">
    <source>
        <dbReference type="ARBA" id="ARBA00023134"/>
    </source>
</evidence>
<dbReference type="InterPro" id="IPR027417">
    <property type="entry name" value="P-loop_NTPase"/>
</dbReference>
<dbReference type="EC" id="2.7.11.1" evidence="1"/>
<evidence type="ECO:0000256" key="9">
    <source>
        <dbReference type="ARBA" id="ARBA00048679"/>
    </source>
</evidence>
<dbReference type="InterPro" id="IPR000157">
    <property type="entry name" value="TIR_dom"/>
</dbReference>